<name>A0A6J5LH61_9CAUD</name>
<sequence length="115" mass="13473">MPKHSFSLERDLRSTWWIVEKVQAKEIYAQNLYASLCNNEFAPKDLWGLLENIRWSCTWRYAGGIIADIRGDGDYLNWYCSGAWKSDYDDCFHEEGFIAPEIKTDLDKLGWLIIS</sequence>
<proteinExistence type="predicted"/>
<protein>
    <submittedName>
        <fullName evidence="1">Uncharacterized protein</fullName>
    </submittedName>
</protein>
<gene>
    <name evidence="1" type="ORF">UFOVP257_243</name>
</gene>
<organism evidence="1">
    <name type="scientific">uncultured Caudovirales phage</name>
    <dbReference type="NCBI Taxonomy" id="2100421"/>
    <lineage>
        <taxon>Viruses</taxon>
        <taxon>Duplodnaviria</taxon>
        <taxon>Heunggongvirae</taxon>
        <taxon>Uroviricota</taxon>
        <taxon>Caudoviricetes</taxon>
        <taxon>Peduoviridae</taxon>
        <taxon>Maltschvirus</taxon>
        <taxon>Maltschvirus maltsch</taxon>
    </lineage>
</organism>
<dbReference type="EMBL" id="LR796274">
    <property type="protein sequence ID" value="CAB4133521.1"/>
    <property type="molecule type" value="Genomic_DNA"/>
</dbReference>
<accession>A0A6J5LH61</accession>
<reference evidence="1" key="1">
    <citation type="submission" date="2020-04" db="EMBL/GenBank/DDBJ databases">
        <authorList>
            <person name="Chiriac C."/>
            <person name="Salcher M."/>
            <person name="Ghai R."/>
            <person name="Kavagutti S V."/>
        </authorList>
    </citation>
    <scope>NUCLEOTIDE SEQUENCE</scope>
</reference>
<evidence type="ECO:0000313" key="1">
    <source>
        <dbReference type="EMBL" id="CAB4133521.1"/>
    </source>
</evidence>